<reference evidence="1 2" key="1">
    <citation type="submission" date="2014-04" db="EMBL/GenBank/DDBJ databases">
        <authorList>
            <consortium name="DOE Joint Genome Institute"/>
            <person name="Kuo A."/>
            <person name="Kohler A."/>
            <person name="Nagy L.G."/>
            <person name="Floudas D."/>
            <person name="Copeland A."/>
            <person name="Barry K.W."/>
            <person name="Cichocki N."/>
            <person name="Veneault-Fourrey C."/>
            <person name="LaButti K."/>
            <person name="Lindquist E.A."/>
            <person name="Lipzen A."/>
            <person name="Lundell T."/>
            <person name="Morin E."/>
            <person name="Murat C."/>
            <person name="Sun H."/>
            <person name="Tunlid A."/>
            <person name="Henrissat B."/>
            <person name="Grigoriev I.V."/>
            <person name="Hibbett D.S."/>
            <person name="Martin F."/>
            <person name="Nordberg H.P."/>
            <person name="Cantor M.N."/>
            <person name="Hua S.X."/>
        </authorList>
    </citation>
    <scope>NUCLEOTIDE SEQUENCE [LARGE SCALE GENOMIC DNA]</scope>
    <source>
        <strain evidence="1 2">LaAM-08-1</strain>
    </source>
</reference>
<dbReference type="HOGENOM" id="CLU_2942108_0_0_1"/>
<keyword evidence="2" id="KW-1185">Reference proteome</keyword>
<protein>
    <submittedName>
        <fullName evidence="1">Uncharacterized protein</fullName>
    </submittedName>
</protein>
<proteinExistence type="predicted"/>
<sequence>MLMITTVPILYHIKDALTEKTTSQLFHLLAEVVPVKAAKGMKKWESYKFKSQAQYPQKFA</sequence>
<dbReference type="AlphaFoldDB" id="A0A0C9X159"/>
<accession>A0A0C9X159</accession>
<reference evidence="2" key="2">
    <citation type="submission" date="2015-01" db="EMBL/GenBank/DDBJ databases">
        <title>Evolutionary Origins and Diversification of the Mycorrhizal Mutualists.</title>
        <authorList>
            <consortium name="DOE Joint Genome Institute"/>
            <consortium name="Mycorrhizal Genomics Consortium"/>
            <person name="Kohler A."/>
            <person name="Kuo A."/>
            <person name="Nagy L.G."/>
            <person name="Floudas D."/>
            <person name="Copeland A."/>
            <person name="Barry K.W."/>
            <person name="Cichocki N."/>
            <person name="Veneault-Fourrey C."/>
            <person name="LaButti K."/>
            <person name="Lindquist E.A."/>
            <person name="Lipzen A."/>
            <person name="Lundell T."/>
            <person name="Morin E."/>
            <person name="Murat C."/>
            <person name="Riley R."/>
            <person name="Ohm R."/>
            <person name="Sun H."/>
            <person name="Tunlid A."/>
            <person name="Henrissat B."/>
            <person name="Grigoriev I.V."/>
            <person name="Hibbett D.S."/>
            <person name="Martin F."/>
        </authorList>
    </citation>
    <scope>NUCLEOTIDE SEQUENCE [LARGE SCALE GENOMIC DNA]</scope>
    <source>
        <strain evidence="2">LaAM-08-1</strain>
    </source>
</reference>
<gene>
    <name evidence="1" type="ORF">K443DRAFT_3602</name>
</gene>
<name>A0A0C9X159_9AGAR</name>
<dbReference type="Proteomes" id="UP000054477">
    <property type="component" value="Unassembled WGS sequence"/>
</dbReference>
<dbReference type="EMBL" id="KN838557">
    <property type="protein sequence ID" value="KIK05830.1"/>
    <property type="molecule type" value="Genomic_DNA"/>
</dbReference>
<evidence type="ECO:0000313" key="1">
    <source>
        <dbReference type="EMBL" id="KIK05830.1"/>
    </source>
</evidence>
<evidence type="ECO:0000313" key="2">
    <source>
        <dbReference type="Proteomes" id="UP000054477"/>
    </source>
</evidence>
<organism evidence="1 2">
    <name type="scientific">Laccaria amethystina LaAM-08-1</name>
    <dbReference type="NCBI Taxonomy" id="1095629"/>
    <lineage>
        <taxon>Eukaryota</taxon>
        <taxon>Fungi</taxon>
        <taxon>Dikarya</taxon>
        <taxon>Basidiomycota</taxon>
        <taxon>Agaricomycotina</taxon>
        <taxon>Agaricomycetes</taxon>
        <taxon>Agaricomycetidae</taxon>
        <taxon>Agaricales</taxon>
        <taxon>Agaricineae</taxon>
        <taxon>Hydnangiaceae</taxon>
        <taxon>Laccaria</taxon>
    </lineage>
</organism>